<evidence type="ECO:0000313" key="6">
    <source>
        <dbReference type="EMBL" id="ETV90397.1"/>
    </source>
</evidence>
<feature type="transmembrane region" description="Helical" evidence="5">
    <location>
        <begin position="236"/>
        <end position="257"/>
    </location>
</feature>
<dbReference type="VEuPathDB" id="FungiDB:H310_14823"/>
<dbReference type="OrthoDB" id="63620at2759"/>
<gene>
    <name evidence="6" type="ORF">H310_14823</name>
</gene>
<name>A0A024TAS8_9STRA</name>
<evidence type="ECO:0000256" key="3">
    <source>
        <dbReference type="ARBA" id="ARBA00022989"/>
    </source>
</evidence>
<feature type="transmembrane region" description="Helical" evidence="5">
    <location>
        <begin position="164"/>
        <end position="187"/>
    </location>
</feature>
<evidence type="ECO:0008006" key="7">
    <source>
        <dbReference type="Google" id="ProtNLM"/>
    </source>
</evidence>
<feature type="transmembrane region" description="Helical" evidence="5">
    <location>
        <begin position="6"/>
        <end position="30"/>
    </location>
</feature>
<dbReference type="EMBL" id="KI914043">
    <property type="protein sequence ID" value="ETV90396.1"/>
    <property type="molecule type" value="Genomic_DNA"/>
</dbReference>
<comment type="subcellular location">
    <subcellularLocation>
        <location evidence="1">Membrane</location>
        <topology evidence="1">Multi-pass membrane protein</topology>
    </subcellularLocation>
</comment>
<dbReference type="GO" id="GO:0016020">
    <property type="term" value="C:membrane"/>
    <property type="evidence" value="ECO:0007669"/>
    <property type="project" value="UniProtKB-SubCell"/>
</dbReference>
<dbReference type="GeneID" id="20091873"/>
<keyword evidence="2 5" id="KW-0812">Transmembrane</keyword>
<evidence type="ECO:0000256" key="2">
    <source>
        <dbReference type="ARBA" id="ARBA00022692"/>
    </source>
</evidence>
<proteinExistence type="predicted"/>
<keyword evidence="3 5" id="KW-1133">Transmembrane helix</keyword>
<keyword evidence="4 5" id="KW-0472">Membrane</keyword>
<evidence type="ECO:0000256" key="1">
    <source>
        <dbReference type="ARBA" id="ARBA00004141"/>
    </source>
</evidence>
<evidence type="ECO:0000256" key="4">
    <source>
        <dbReference type="ARBA" id="ARBA00023136"/>
    </source>
</evidence>
<dbReference type="InterPro" id="IPR005178">
    <property type="entry name" value="Ostalpha/TMEM184C"/>
</dbReference>
<protein>
    <recommendedName>
        <fullName evidence="7">THH1/TOM1/TOM3 domain-containing protein</fullName>
    </recommendedName>
</protein>
<feature type="transmembrane region" description="Helical" evidence="5">
    <location>
        <begin position="207"/>
        <end position="224"/>
    </location>
</feature>
<dbReference type="AlphaFoldDB" id="A0A024TAS8"/>
<accession>A0A024TAS8</accession>
<organism evidence="6">
    <name type="scientific">Aphanomyces invadans</name>
    <dbReference type="NCBI Taxonomy" id="157072"/>
    <lineage>
        <taxon>Eukaryota</taxon>
        <taxon>Sar</taxon>
        <taxon>Stramenopiles</taxon>
        <taxon>Oomycota</taxon>
        <taxon>Saprolegniomycetes</taxon>
        <taxon>Saprolegniales</taxon>
        <taxon>Verrucalvaceae</taxon>
        <taxon>Aphanomyces</taxon>
    </lineage>
</organism>
<feature type="transmembrane region" description="Helical" evidence="5">
    <location>
        <begin position="42"/>
        <end position="64"/>
    </location>
</feature>
<dbReference type="EMBL" id="KI914043">
    <property type="protein sequence ID" value="ETV90397.1"/>
    <property type="molecule type" value="Genomic_DNA"/>
</dbReference>
<dbReference type="Pfam" id="PF03619">
    <property type="entry name" value="Solute_trans_a"/>
    <property type="match status" value="1"/>
</dbReference>
<dbReference type="RefSeq" id="XP_008880979.1">
    <property type="nucleotide sequence ID" value="XM_008882757.1"/>
</dbReference>
<evidence type="ECO:0000256" key="5">
    <source>
        <dbReference type="SAM" id="Phobius"/>
    </source>
</evidence>
<reference evidence="6" key="1">
    <citation type="submission" date="2013-12" db="EMBL/GenBank/DDBJ databases">
        <title>The Genome Sequence of Aphanomyces invadans NJM9701.</title>
        <authorList>
            <consortium name="The Broad Institute Genomics Platform"/>
            <person name="Russ C."/>
            <person name="Tyler B."/>
            <person name="van West P."/>
            <person name="Dieguez-Uribeondo J."/>
            <person name="Young S.K."/>
            <person name="Zeng Q."/>
            <person name="Gargeya S."/>
            <person name="Fitzgerald M."/>
            <person name="Abouelleil A."/>
            <person name="Alvarado L."/>
            <person name="Chapman S.B."/>
            <person name="Gainer-Dewar J."/>
            <person name="Goldberg J."/>
            <person name="Griggs A."/>
            <person name="Gujja S."/>
            <person name="Hansen M."/>
            <person name="Howarth C."/>
            <person name="Imamovic A."/>
            <person name="Ireland A."/>
            <person name="Larimer J."/>
            <person name="McCowan C."/>
            <person name="Murphy C."/>
            <person name="Pearson M."/>
            <person name="Poon T.W."/>
            <person name="Priest M."/>
            <person name="Roberts A."/>
            <person name="Saif S."/>
            <person name="Shea T."/>
            <person name="Sykes S."/>
            <person name="Wortman J."/>
            <person name="Nusbaum C."/>
            <person name="Birren B."/>
        </authorList>
    </citation>
    <scope>NUCLEOTIDE SEQUENCE [LARGE SCALE GENOMIC DNA]</scope>
    <source>
        <strain evidence="6">NJM9701</strain>
    </source>
</reference>
<dbReference type="SMART" id="SM01417">
    <property type="entry name" value="Solute_trans_a"/>
    <property type="match status" value="1"/>
</dbReference>
<dbReference type="RefSeq" id="XP_008880978.1">
    <property type="nucleotide sequence ID" value="XM_008882756.1"/>
</dbReference>
<feature type="transmembrane region" description="Helical" evidence="5">
    <location>
        <begin position="84"/>
        <end position="104"/>
    </location>
</feature>
<feature type="transmembrane region" description="Helical" evidence="5">
    <location>
        <begin position="134"/>
        <end position="152"/>
    </location>
</feature>
<sequence>MDTRTAHLTAGTVLLSAALCVLGLCALRHVRNPYMHMRQMQALFVRLDVGFALYVLLFYTRVIFIEDPVFEPISQCLFSILEGVTIFTFFNMMLLLVGGTAAAVGHMKQNNDETNDNWLLSPCKITLDRFRSRIIVFVILKPILAAVDGWAVNQQARNPLTDSYRIVHSALAVVMVTLTVLTFLGVLRTYKELKAHISGSFKLTAKFLVVKGMLLLSTLQWSLANAIVRHWTTSELYMYSTICVAESLLLAVVYFFVFTAQEPDVPHLDSDAAPFRVASAFAVWDLFEYPVGKDVTYAAAL</sequence>